<evidence type="ECO:0000256" key="1">
    <source>
        <dbReference type="SAM" id="Phobius"/>
    </source>
</evidence>
<evidence type="ECO:0000313" key="2">
    <source>
        <dbReference type="EMBL" id="RJO61467.1"/>
    </source>
</evidence>
<dbReference type="EMBL" id="QZJW01000019">
    <property type="protein sequence ID" value="RJO61467.1"/>
    <property type="molecule type" value="Genomic_DNA"/>
</dbReference>
<reference evidence="2 3" key="1">
    <citation type="journal article" date="2017" name="ISME J.">
        <title>Energy and carbon metabolisms in a deep terrestrial subsurface fluid microbial community.</title>
        <authorList>
            <person name="Momper L."/>
            <person name="Jungbluth S.P."/>
            <person name="Lee M.D."/>
            <person name="Amend J.P."/>
        </authorList>
    </citation>
    <scope>NUCLEOTIDE SEQUENCE [LARGE SCALE GENOMIC DNA]</scope>
    <source>
        <strain evidence="2">SURF_29</strain>
    </source>
</reference>
<name>A0A419DEG1_9BACT</name>
<keyword evidence="1" id="KW-0472">Membrane</keyword>
<organism evidence="2 3">
    <name type="scientific">candidate division WS5 bacterium</name>
    <dbReference type="NCBI Taxonomy" id="2093353"/>
    <lineage>
        <taxon>Bacteria</taxon>
        <taxon>candidate division WS5</taxon>
    </lineage>
</organism>
<comment type="caution">
    <text evidence="2">The sequence shown here is derived from an EMBL/GenBank/DDBJ whole genome shotgun (WGS) entry which is preliminary data.</text>
</comment>
<proteinExistence type="predicted"/>
<keyword evidence="1" id="KW-1133">Transmembrane helix</keyword>
<gene>
    <name evidence="2" type="ORF">C4544_03065</name>
</gene>
<dbReference type="AlphaFoldDB" id="A0A419DEG1"/>
<accession>A0A419DEG1</accession>
<protein>
    <submittedName>
        <fullName evidence="2">Uncharacterized protein</fullName>
    </submittedName>
</protein>
<dbReference type="Proteomes" id="UP000285655">
    <property type="component" value="Unassembled WGS sequence"/>
</dbReference>
<feature type="transmembrane region" description="Helical" evidence="1">
    <location>
        <begin position="12"/>
        <end position="31"/>
    </location>
</feature>
<keyword evidence="1" id="KW-0812">Transmembrane</keyword>
<sequence length="153" mass="17163">MADTAKKQSKIKNIALFLLAVLVLFVLWLFINDSTYNLIKGYFVKNSDKYTEMYAYAKSRPGSSEKYFVVQGNEEAKSFFRNEAAIISEDSLGNIKCSGSDTYLIYEKPSDAINKLSKEKGGEELSLNKGMDIEFYVIKFKGNADSCNLGGKK</sequence>
<evidence type="ECO:0000313" key="3">
    <source>
        <dbReference type="Proteomes" id="UP000285655"/>
    </source>
</evidence>